<dbReference type="PANTHER" id="PTHR10286">
    <property type="entry name" value="INORGANIC PYROPHOSPHATASE"/>
    <property type="match status" value="1"/>
</dbReference>
<dbReference type="CDD" id="cd00412">
    <property type="entry name" value="pyrophosphatase"/>
    <property type="match status" value="1"/>
</dbReference>
<dbReference type="GO" id="GO:0006796">
    <property type="term" value="P:phosphate-containing compound metabolic process"/>
    <property type="evidence" value="ECO:0007669"/>
    <property type="project" value="InterPro"/>
</dbReference>
<feature type="chain" id="PRO_5007899942" description="inorganic diphosphatase" evidence="7">
    <location>
        <begin position="22"/>
        <end position="310"/>
    </location>
</feature>
<dbReference type="Gene3D" id="3.90.80.10">
    <property type="entry name" value="Inorganic pyrophosphatase"/>
    <property type="match status" value="1"/>
</dbReference>
<dbReference type="EC" id="3.6.1.1" evidence="3"/>
<gene>
    <name evidence="8" type="primary">ABSGL_11272.1 scaffold 12295</name>
</gene>
<evidence type="ECO:0000256" key="2">
    <source>
        <dbReference type="ARBA" id="ARBA00006220"/>
    </source>
</evidence>
<dbReference type="InParanoid" id="A0A168QRJ5"/>
<evidence type="ECO:0000256" key="3">
    <source>
        <dbReference type="ARBA" id="ARBA00012146"/>
    </source>
</evidence>
<keyword evidence="5" id="KW-0378">Hydrolase</keyword>
<dbReference type="EMBL" id="LT554468">
    <property type="protein sequence ID" value="SAM05397.1"/>
    <property type="molecule type" value="Genomic_DNA"/>
</dbReference>
<evidence type="ECO:0000256" key="4">
    <source>
        <dbReference type="ARBA" id="ARBA00022723"/>
    </source>
</evidence>
<evidence type="ECO:0000256" key="1">
    <source>
        <dbReference type="ARBA" id="ARBA00001946"/>
    </source>
</evidence>
<dbReference type="AlphaFoldDB" id="A0A168QRJ5"/>
<dbReference type="GO" id="GO:0004427">
    <property type="term" value="F:inorganic diphosphate phosphatase activity"/>
    <property type="evidence" value="ECO:0007669"/>
    <property type="project" value="UniProtKB-EC"/>
</dbReference>
<organism evidence="8">
    <name type="scientific">Absidia glauca</name>
    <name type="common">Pin mould</name>
    <dbReference type="NCBI Taxonomy" id="4829"/>
    <lineage>
        <taxon>Eukaryota</taxon>
        <taxon>Fungi</taxon>
        <taxon>Fungi incertae sedis</taxon>
        <taxon>Mucoromycota</taxon>
        <taxon>Mucoromycotina</taxon>
        <taxon>Mucoromycetes</taxon>
        <taxon>Mucorales</taxon>
        <taxon>Cunninghamellaceae</taxon>
        <taxon>Absidia</taxon>
    </lineage>
</organism>
<evidence type="ECO:0000256" key="5">
    <source>
        <dbReference type="ARBA" id="ARBA00022801"/>
    </source>
</evidence>
<reference evidence="8" key="1">
    <citation type="submission" date="2016-04" db="EMBL/GenBank/DDBJ databases">
        <authorList>
            <person name="Evans L.H."/>
            <person name="Alamgir A."/>
            <person name="Owens N."/>
            <person name="Weber N.D."/>
            <person name="Virtaneva K."/>
            <person name="Barbian K."/>
            <person name="Babar A."/>
            <person name="Rosenke K."/>
        </authorList>
    </citation>
    <scope>NUCLEOTIDE SEQUENCE [LARGE SCALE GENOMIC DNA]</scope>
    <source>
        <strain evidence="8">CBS 101.48</strain>
    </source>
</reference>
<dbReference type="OMA" id="HWELLIN"/>
<dbReference type="InterPro" id="IPR008162">
    <property type="entry name" value="Pyrophosphatase"/>
</dbReference>
<dbReference type="Pfam" id="PF00719">
    <property type="entry name" value="Pyrophosphatase"/>
    <property type="match status" value="1"/>
</dbReference>
<feature type="signal peptide" evidence="7">
    <location>
        <begin position="1"/>
        <end position="21"/>
    </location>
</feature>
<keyword evidence="9" id="KW-1185">Reference proteome</keyword>
<name>A0A168QRJ5_ABSGL</name>
<evidence type="ECO:0000256" key="7">
    <source>
        <dbReference type="SAM" id="SignalP"/>
    </source>
</evidence>
<dbReference type="STRING" id="4829.A0A168QRJ5"/>
<keyword evidence="7" id="KW-0732">Signal</keyword>
<dbReference type="GO" id="GO:0000287">
    <property type="term" value="F:magnesium ion binding"/>
    <property type="evidence" value="ECO:0007669"/>
    <property type="project" value="InterPro"/>
</dbReference>
<dbReference type="PROSITE" id="PS00387">
    <property type="entry name" value="PPASE"/>
    <property type="match status" value="1"/>
</dbReference>
<comment type="cofactor">
    <cofactor evidence="1">
        <name>Mg(2+)</name>
        <dbReference type="ChEBI" id="CHEBI:18420"/>
    </cofactor>
</comment>
<protein>
    <recommendedName>
        <fullName evidence="3">inorganic diphosphatase</fullName>
        <ecNumber evidence="3">3.6.1.1</ecNumber>
    </recommendedName>
</protein>
<dbReference type="Proteomes" id="UP000078561">
    <property type="component" value="Unassembled WGS sequence"/>
</dbReference>
<dbReference type="OrthoDB" id="1608002at2759"/>
<comment type="similarity">
    <text evidence="2">Belongs to the PPase family.</text>
</comment>
<evidence type="ECO:0000313" key="8">
    <source>
        <dbReference type="EMBL" id="SAM05397.1"/>
    </source>
</evidence>
<proteinExistence type="inferred from homology"/>
<keyword evidence="4" id="KW-0479">Metal-binding</keyword>
<accession>A0A168QRJ5</accession>
<evidence type="ECO:0000256" key="6">
    <source>
        <dbReference type="ARBA" id="ARBA00022842"/>
    </source>
</evidence>
<dbReference type="InterPro" id="IPR036649">
    <property type="entry name" value="Pyrophosphatase_sf"/>
</dbReference>
<dbReference type="SUPFAM" id="SSF50324">
    <property type="entry name" value="Inorganic pyrophosphatase"/>
    <property type="match status" value="1"/>
</dbReference>
<dbReference type="GO" id="GO:0005737">
    <property type="term" value="C:cytoplasm"/>
    <property type="evidence" value="ECO:0007669"/>
    <property type="project" value="InterPro"/>
</dbReference>
<evidence type="ECO:0000313" key="9">
    <source>
        <dbReference type="Proteomes" id="UP000078561"/>
    </source>
</evidence>
<keyword evidence="6" id="KW-0460">Magnesium</keyword>
<sequence length="310" mass="34802">MQRILQLSLIGLSSLFALASGNSAQGIHTRQIGSPFTTNFTMYFGVIISPFHDIPLYTHDKTDGVYNMVVEIPRWTNAKFEINKETAMNPIKQDLTKDTHEPRFVPNIYPFKGYPWNYGALPQTWEDPHRITKDTGAKGDNDPIDVIEIGDQVGHTGQIKQVKLLGVFGLIDQGETDWKLVMIDVTDPLAKVLNDIDDVEKHKPGLLKDTARFFQVYKMPQGKKKNTIAFNNVPQNKAYATKLVYETHEYWYALVNGTSSKDSIHTENLSVKNSPYKISPDSAILAAVQPNNPLPPATLPKSLDTWSFVA</sequence>